<dbReference type="PANTHER" id="PTHR43806:SF65">
    <property type="entry name" value="SERINE PROTEASE APRX"/>
    <property type="match status" value="1"/>
</dbReference>
<evidence type="ECO:0000256" key="5">
    <source>
        <dbReference type="PROSITE-ProRule" id="PRU01240"/>
    </source>
</evidence>
<comment type="similarity">
    <text evidence="1 5 6">Belongs to the peptidase S8 family.</text>
</comment>
<evidence type="ECO:0000256" key="4">
    <source>
        <dbReference type="ARBA" id="ARBA00022825"/>
    </source>
</evidence>
<dbReference type="InterPro" id="IPR023827">
    <property type="entry name" value="Peptidase_S8_Asp-AS"/>
</dbReference>
<dbReference type="PROSITE" id="PS51892">
    <property type="entry name" value="SUBTILASE"/>
    <property type="match status" value="1"/>
</dbReference>
<evidence type="ECO:0000256" key="2">
    <source>
        <dbReference type="ARBA" id="ARBA00022670"/>
    </source>
</evidence>
<evidence type="ECO:0000259" key="7">
    <source>
        <dbReference type="Pfam" id="PF00082"/>
    </source>
</evidence>
<feature type="active site" description="Charge relay system" evidence="5">
    <location>
        <position position="187"/>
    </location>
</feature>
<dbReference type="InterPro" id="IPR036852">
    <property type="entry name" value="Peptidase_S8/S53_dom_sf"/>
</dbReference>
<dbReference type="EMBL" id="CP095072">
    <property type="protein sequence ID" value="UOQ47239.1"/>
    <property type="molecule type" value="Genomic_DNA"/>
</dbReference>
<dbReference type="Proteomes" id="UP000831782">
    <property type="component" value="Chromosome"/>
</dbReference>
<dbReference type="PANTHER" id="PTHR43806">
    <property type="entry name" value="PEPTIDASE S8"/>
    <property type="match status" value="1"/>
</dbReference>
<reference evidence="8 9" key="1">
    <citation type="submission" date="2022-04" db="EMBL/GenBank/DDBJ databases">
        <title>Gracilibacillus sp. isolated from saltern.</title>
        <authorList>
            <person name="Won M."/>
            <person name="Lee C.-M."/>
            <person name="Woen H.-Y."/>
            <person name="Kwon S.-W."/>
        </authorList>
    </citation>
    <scope>NUCLEOTIDE SEQUENCE [LARGE SCALE GENOMIC DNA]</scope>
    <source>
        <strain evidence="8 9">SSWR10-1</strain>
    </source>
</reference>
<dbReference type="PRINTS" id="PR00723">
    <property type="entry name" value="SUBTILISIN"/>
</dbReference>
<dbReference type="PROSITE" id="PS00136">
    <property type="entry name" value="SUBTILASE_ASP"/>
    <property type="match status" value="1"/>
</dbReference>
<keyword evidence="9" id="KW-1185">Reference proteome</keyword>
<feature type="domain" description="Peptidase S8/S53" evidence="7">
    <location>
        <begin position="146"/>
        <end position="430"/>
    </location>
</feature>
<feature type="active site" description="Charge relay system" evidence="5">
    <location>
        <position position="385"/>
    </location>
</feature>
<dbReference type="PROSITE" id="PS00137">
    <property type="entry name" value="SUBTILASE_HIS"/>
    <property type="match status" value="1"/>
</dbReference>
<dbReference type="Gene3D" id="3.40.50.200">
    <property type="entry name" value="Peptidase S8/S53 domain"/>
    <property type="match status" value="1"/>
</dbReference>
<dbReference type="InterPro" id="IPR022398">
    <property type="entry name" value="Peptidase_S8_His-AS"/>
</dbReference>
<dbReference type="InterPro" id="IPR050131">
    <property type="entry name" value="Peptidase_S8_subtilisin-like"/>
</dbReference>
<evidence type="ECO:0000313" key="9">
    <source>
        <dbReference type="Proteomes" id="UP000831782"/>
    </source>
</evidence>
<proteinExistence type="inferred from homology"/>
<dbReference type="RefSeq" id="WP_244716196.1">
    <property type="nucleotide sequence ID" value="NZ_CP095072.1"/>
</dbReference>
<dbReference type="InterPro" id="IPR000209">
    <property type="entry name" value="Peptidase_S8/S53_dom"/>
</dbReference>
<dbReference type="InterPro" id="IPR015500">
    <property type="entry name" value="Peptidase_S8_subtilisin-rel"/>
</dbReference>
<name>A0ABY4ESL3_9BACI</name>
<evidence type="ECO:0000256" key="3">
    <source>
        <dbReference type="ARBA" id="ARBA00022801"/>
    </source>
</evidence>
<sequence>MFGYSMIQTVRNYSKQLDRSLRDDLIHLYRPFKYTPCFLHGLFERKLMRKKKLSVIVQFQPEAYEDGCQQIAEITKKHKNNKLYHYYNRVSCCTADMTPDSLEEMLSTCNHVKKVYKNKEVQALLDVAVESAKAKQVFRNNTALTGKGTKIAIIDTGIYPHQDLSGRITDFVDFINNRTEPYDDNGHGTHCAGDAAGDASASDGKYMGPAPKANLAGVKVLNKMGSGTLDTIMQGVEWCIQYNEDHPTTPIDIISMSLGSEAQSYGEEDRDPMVQIVEEAWKSGITVCVAAGNSGPDPQTISSPGLSDRVITVGALDDRTTANTRRDDEVASFSSRGPTLYGEIKPDILAPGVDIISLRSPNSYLDRLQKSNRVDGDYYIMSGTSMATPIIAGVVSLMKQHNPDLTADEIKERLKSGTDIWVDRDENVYGAGYVNAEQSIPQQINHN</sequence>
<feature type="active site" description="Charge relay system" evidence="5">
    <location>
        <position position="155"/>
    </location>
</feature>
<gene>
    <name evidence="8" type="ORF">MUN88_14310</name>
</gene>
<protein>
    <submittedName>
        <fullName evidence="8">S8 family peptidase</fullName>
    </submittedName>
</protein>
<keyword evidence="4 5" id="KW-0720">Serine protease</keyword>
<accession>A0ABY4ESL3</accession>
<dbReference type="InterPro" id="IPR023828">
    <property type="entry name" value="Peptidase_S8_Ser-AS"/>
</dbReference>
<evidence type="ECO:0000256" key="6">
    <source>
        <dbReference type="RuleBase" id="RU003355"/>
    </source>
</evidence>
<evidence type="ECO:0000256" key="1">
    <source>
        <dbReference type="ARBA" id="ARBA00011073"/>
    </source>
</evidence>
<organism evidence="8 9">
    <name type="scientific">Gracilibacillus caseinilyticus</name>
    <dbReference type="NCBI Taxonomy" id="2932256"/>
    <lineage>
        <taxon>Bacteria</taxon>
        <taxon>Bacillati</taxon>
        <taxon>Bacillota</taxon>
        <taxon>Bacilli</taxon>
        <taxon>Bacillales</taxon>
        <taxon>Bacillaceae</taxon>
        <taxon>Gracilibacillus</taxon>
    </lineage>
</organism>
<keyword evidence="3 5" id="KW-0378">Hydrolase</keyword>
<dbReference type="PROSITE" id="PS00138">
    <property type="entry name" value="SUBTILASE_SER"/>
    <property type="match status" value="1"/>
</dbReference>
<evidence type="ECO:0000313" key="8">
    <source>
        <dbReference type="EMBL" id="UOQ47239.1"/>
    </source>
</evidence>
<dbReference type="CDD" id="cd07487">
    <property type="entry name" value="Peptidases_S8_1"/>
    <property type="match status" value="1"/>
</dbReference>
<dbReference type="SUPFAM" id="SSF52743">
    <property type="entry name" value="Subtilisin-like"/>
    <property type="match status" value="1"/>
</dbReference>
<dbReference type="Pfam" id="PF00082">
    <property type="entry name" value="Peptidase_S8"/>
    <property type="match status" value="1"/>
</dbReference>
<keyword evidence="2 5" id="KW-0645">Protease</keyword>